<accession>G6E9Y7</accession>
<evidence type="ECO:0000259" key="1">
    <source>
        <dbReference type="Pfam" id="PF09822"/>
    </source>
</evidence>
<sequence>MALLAPCLALAGCNLLGGSDAAGKSGEAQAPVPLGVYSSLPLLWGESDDIRGFLSSDKDQGWAHAFIQARAGLVPLDHLADASGALPLAKDHVLLLAQPRPLTPQENVALDDWVNAGGRVLLFADPMLTAHSIFALGDARRPQDIAMLSPILGRWGLQLEFDESQQPGERLVELEDGAVPVNLPGRFRLRQEDGSCRLEAAGFLADCRVGKGRVVALADAALFEDSRDLRDAESRGKLLDALLARVWVGIGRE</sequence>
<evidence type="ECO:0000313" key="3">
    <source>
        <dbReference type="Proteomes" id="UP000004030"/>
    </source>
</evidence>
<dbReference type="eggNOG" id="COG3225">
    <property type="taxonomic scope" value="Bacteria"/>
</dbReference>
<dbReference type="STRING" id="1088721.JI59_14310"/>
<comment type="caution">
    <text evidence="2">The sequence shown here is derived from an EMBL/GenBank/DDBJ whole genome shotgun (WGS) entry which is preliminary data.</text>
</comment>
<reference evidence="2 3" key="1">
    <citation type="journal article" date="2012" name="J. Bacteriol.">
        <title>Genome sequence of benzo(a)pyrene-degrading bacterium Novosphingobium pentaromativorans US6-1.</title>
        <authorList>
            <person name="Luo Y.R."/>
            <person name="Kang S.G."/>
            <person name="Kim S.J."/>
            <person name="Kim M.R."/>
            <person name="Li N."/>
            <person name="Lee J.H."/>
            <person name="Kwon K.K."/>
        </authorList>
    </citation>
    <scope>NUCLEOTIDE SEQUENCE [LARGE SCALE GENOMIC DNA]</scope>
    <source>
        <strain evidence="2 3">US6-1</strain>
    </source>
</reference>
<dbReference type="EMBL" id="AGFM01000014">
    <property type="protein sequence ID" value="EHJ61844.1"/>
    <property type="molecule type" value="Genomic_DNA"/>
</dbReference>
<proteinExistence type="predicted"/>
<name>G6E9Y7_9SPHN</name>
<dbReference type="AlphaFoldDB" id="G6E9Y7"/>
<dbReference type="Pfam" id="PF09822">
    <property type="entry name" value="ABC_transp_aux"/>
    <property type="match status" value="1"/>
</dbReference>
<protein>
    <recommendedName>
        <fullName evidence="1">ABC-type uncharacterized transport system domain-containing protein</fullName>
    </recommendedName>
</protein>
<keyword evidence="3" id="KW-1185">Reference proteome</keyword>
<dbReference type="Proteomes" id="UP000004030">
    <property type="component" value="Unassembled WGS sequence"/>
</dbReference>
<dbReference type="PATRIC" id="fig|1088721.3.peg.1142"/>
<feature type="domain" description="ABC-type uncharacterised transport system" evidence="1">
    <location>
        <begin position="91"/>
        <end position="180"/>
    </location>
</feature>
<evidence type="ECO:0000313" key="2">
    <source>
        <dbReference type="EMBL" id="EHJ61844.1"/>
    </source>
</evidence>
<dbReference type="KEGG" id="npn:JI59_14310"/>
<organism evidence="2 3">
    <name type="scientific">Novosphingobium pentaromativorans US6-1</name>
    <dbReference type="NCBI Taxonomy" id="1088721"/>
    <lineage>
        <taxon>Bacteria</taxon>
        <taxon>Pseudomonadati</taxon>
        <taxon>Pseudomonadota</taxon>
        <taxon>Alphaproteobacteria</taxon>
        <taxon>Sphingomonadales</taxon>
        <taxon>Sphingomonadaceae</taxon>
        <taxon>Novosphingobium</taxon>
    </lineage>
</organism>
<gene>
    <name evidence="2" type="ORF">NSU_1158</name>
</gene>
<dbReference type="InterPro" id="IPR019196">
    <property type="entry name" value="ABC_transp_unknown"/>
</dbReference>